<keyword evidence="7" id="KW-1185">Reference proteome</keyword>
<dbReference type="Pfam" id="PF03160">
    <property type="entry name" value="Calx-beta"/>
    <property type="match status" value="1"/>
</dbReference>
<dbReference type="PROSITE" id="PS51257">
    <property type="entry name" value="PROKAR_LIPOPROTEIN"/>
    <property type="match status" value="1"/>
</dbReference>
<feature type="domain" description="Calx-beta" evidence="5">
    <location>
        <begin position="158"/>
        <end position="216"/>
    </location>
</feature>
<feature type="chain" id="PRO_5003189731" evidence="4">
    <location>
        <begin position="22"/>
        <end position="364"/>
    </location>
</feature>
<organism evidence="6 7">
    <name type="scientific">Marivirga tractuosa (strain ATCC 23168 / DSM 4126 / NBRC 15989 / NCIMB 1408 / VKM B-1430 / H-43)</name>
    <name type="common">Microscilla tractuosa</name>
    <name type="synonym">Flexibacter tractuosus</name>
    <dbReference type="NCBI Taxonomy" id="643867"/>
    <lineage>
        <taxon>Bacteria</taxon>
        <taxon>Pseudomonadati</taxon>
        <taxon>Bacteroidota</taxon>
        <taxon>Cytophagia</taxon>
        <taxon>Cytophagales</taxon>
        <taxon>Marivirgaceae</taxon>
        <taxon>Marivirga</taxon>
    </lineage>
</organism>
<dbReference type="RefSeq" id="WP_013453139.1">
    <property type="nucleotide sequence ID" value="NC_014759.1"/>
</dbReference>
<gene>
    <name evidence="6" type="ordered locus">Ftrac_0989</name>
</gene>
<name>E4TU60_MARTH</name>
<feature type="signal peptide" evidence="4">
    <location>
        <begin position="1"/>
        <end position="21"/>
    </location>
</feature>
<protein>
    <submittedName>
        <fullName evidence="6">Na-Ca exchanger/integrin-beta4</fullName>
    </submittedName>
</protein>
<keyword evidence="2" id="KW-0677">Repeat</keyword>
<evidence type="ECO:0000256" key="2">
    <source>
        <dbReference type="ARBA" id="ARBA00022737"/>
    </source>
</evidence>
<dbReference type="EMBL" id="CP002349">
    <property type="protein sequence ID" value="ADR20988.1"/>
    <property type="molecule type" value="Genomic_DNA"/>
</dbReference>
<keyword evidence="3" id="KW-0106">Calcium</keyword>
<dbReference type="InterPro" id="IPR003644">
    <property type="entry name" value="Calx_beta"/>
</dbReference>
<dbReference type="SUPFAM" id="SSF141072">
    <property type="entry name" value="CalX-like"/>
    <property type="match status" value="2"/>
</dbReference>
<evidence type="ECO:0000313" key="6">
    <source>
        <dbReference type="EMBL" id="ADR20988.1"/>
    </source>
</evidence>
<dbReference type="InterPro" id="IPR038081">
    <property type="entry name" value="CalX-like_sf"/>
</dbReference>
<dbReference type="KEGG" id="mtt:Ftrac_0989"/>
<dbReference type="OrthoDB" id="1439527at2"/>
<sequence>MKKLNSIFLIALFMLSLGFVACDTEEEQISFKPGSDLLISGPDEFLTYEPSSFNVEGFTVDETYTWTVSGDGQASLEVVPDREGEFVSVMAEDAGNYTVSVSNDNGLDGSFAFTISTVNEFLGVGVDTLNLSENQYNAGGDTLFLPVTISERNVFETTAEFSIVEGTAQEGVDFEVLNESNVLTFEEGETEAYVLVQLVDNTTADGTRDFRVELGDVLTTGPKSTAVENAPDSLEIGQSVFYIADDLKSVNLVVESDSIGTNTSGNFFLDVSLSAAINEDVTISYTVEDENGLPVVGADKTGGSVEIFAGETSSQIVLDIDESWVAEGAEPTVLNVELAAVSSGDGEVVLGDANTVSVTAAPAE</sequence>
<dbReference type="HOGENOM" id="CLU_760319_0_0_10"/>
<dbReference type="AlphaFoldDB" id="E4TU60"/>
<evidence type="ECO:0000256" key="1">
    <source>
        <dbReference type="ARBA" id="ARBA00022729"/>
    </source>
</evidence>
<evidence type="ECO:0000256" key="3">
    <source>
        <dbReference type="ARBA" id="ARBA00022837"/>
    </source>
</evidence>
<dbReference type="GO" id="GO:0016020">
    <property type="term" value="C:membrane"/>
    <property type="evidence" value="ECO:0007669"/>
    <property type="project" value="InterPro"/>
</dbReference>
<dbReference type="GO" id="GO:0007154">
    <property type="term" value="P:cell communication"/>
    <property type="evidence" value="ECO:0007669"/>
    <property type="project" value="InterPro"/>
</dbReference>
<dbReference type="Proteomes" id="UP000008720">
    <property type="component" value="Chromosome"/>
</dbReference>
<evidence type="ECO:0000259" key="5">
    <source>
        <dbReference type="Pfam" id="PF03160"/>
    </source>
</evidence>
<dbReference type="Gene3D" id="2.60.40.2030">
    <property type="match status" value="2"/>
</dbReference>
<proteinExistence type="predicted"/>
<accession>E4TU60</accession>
<evidence type="ECO:0000313" key="7">
    <source>
        <dbReference type="Proteomes" id="UP000008720"/>
    </source>
</evidence>
<reference evidence="6 7" key="1">
    <citation type="journal article" date="2011" name="Stand. Genomic Sci.">
        <title>Complete genome sequence of Marivirga tractuosa type strain (H-43).</title>
        <authorList>
            <person name="Pagani I."/>
            <person name="Chertkov O."/>
            <person name="Lapidus A."/>
            <person name="Lucas S."/>
            <person name="Del Rio T.G."/>
            <person name="Tice H."/>
            <person name="Copeland A."/>
            <person name="Cheng J.F."/>
            <person name="Nolan M."/>
            <person name="Saunders E."/>
            <person name="Pitluck S."/>
            <person name="Held B."/>
            <person name="Goodwin L."/>
            <person name="Liolios K."/>
            <person name="Ovchinikova G."/>
            <person name="Ivanova N."/>
            <person name="Mavromatis K."/>
            <person name="Pati A."/>
            <person name="Chen A."/>
            <person name="Palaniappan K."/>
            <person name="Land M."/>
            <person name="Hauser L."/>
            <person name="Jeffries C.D."/>
            <person name="Detter J.C."/>
            <person name="Han C."/>
            <person name="Tapia R."/>
            <person name="Ngatchou-Djao O.D."/>
            <person name="Rohde M."/>
            <person name="Goker M."/>
            <person name="Spring S."/>
            <person name="Sikorski J."/>
            <person name="Woyke T."/>
            <person name="Bristow J."/>
            <person name="Eisen J.A."/>
            <person name="Markowitz V."/>
            <person name="Hugenholtz P."/>
            <person name="Klenk H.P."/>
            <person name="Kyrpides N.C."/>
        </authorList>
    </citation>
    <scope>NUCLEOTIDE SEQUENCE [LARGE SCALE GENOMIC DNA]</scope>
    <source>
        <strain evidence="7">ATCC 23168 / DSM 4126 / NBRC 15989 / NCIMB 1408 / VKM B-1430 / H-43</strain>
    </source>
</reference>
<evidence type="ECO:0000256" key="4">
    <source>
        <dbReference type="SAM" id="SignalP"/>
    </source>
</evidence>
<dbReference type="STRING" id="643867.Ftrac_0989"/>
<keyword evidence="1 4" id="KW-0732">Signal</keyword>